<sequence>MKIGRQFKTLTLKEYLFFIDNHKKYTDFNTLGLYRSIVENEKLTIEDKLAVRDYAHQTFKKSFDFLQIKDPQTYVEVSTLGQELTRVETKKLWEDIRRYQQKTITEKRFGHRNFGVYSKHSCGYDTCHKNGVMIKQGSYISEGEIYFGSDKNRFAAQHKSEIRRQARKKAQQMIRKMLESE</sequence>
<dbReference type="EMBL" id="PYGK01000008">
    <property type="protein sequence ID" value="PSL28259.1"/>
    <property type="molecule type" value="Genomic_DNA"/>
</dbReference>
<proteinExistence type="predicted"/>
<keyword evidence="2" id="KW-1185">Reference proteome</keyword>
<accession>A0A2P8G2R2</accession>
<comment type="caution">
    <text evidence="1">The sequence shown here is derived from an EMBL/GenBank/DDBJ whole genome shotgun (WGS) entry which is preliminary data.</text>
</comment>
<dbReference type="AlphaFoldDB" id="A0A2P8G2R2"/>
<gene>
    <name evidence="1" type="ORF">CLV42_108178</name>
</gene>
<organism evidence="1 2">
    <name type="scientific">Chitinophaga ginsengisoli</name>
    <dbReference type="NCBI Taxonomy" id="363837"/>
    <lineage>
        <taxon>Bacteria</taxon>
        <taxon>Pseudomonadati</taxon>
        <taxon>Bacteroidota</taxon>
        <taxon>Chitinophagia</taxon>
        <taxon>Chitinophagales</taxon>
        <taxon>Chitinophagaceae</taxon>
        <taxon>Chitinophaga</taxon>
    </lineage>
</organism>
<evidence type="ECO:0000313" key="1">
    <source>
        <dbReference type="EMBL" id="PSL28259.1"/>
    </source>
</evidence>
<dbReference type="OrthoDB" id="8606671at2"/>
<reference evidence="1 2" key="1">
    <citation type="submission" date="2018-03" db="EMBL/GenBank/DDBJ databases">
        <title>Genomic Encyclopedia of Archaeal and Bacterial Type Strains, Phase II (KMG-II): from individual species to whole genera.</title>
        <authorList>
            <person name="Goeker M."/>
        </authorList>
    </citation>
    <scope>NUCLEOTIDE SEQUENCE [LARGE SCALE GENOMIC DNA]</scope>
    <source>
        <strain evidence="1 2">DSM 18107</strain>
    </source>
</reference>
<protein>
    <submittedName>
        <fullName evidence="1">Uncharacterized protein</fullName>
    </submittedName>
</protein>
<name>A0A2P8G2R2_9BACT</name>
<dbReference type="RefSeq" id="WP_106603723.1">
    <property type="nucleotide sequence ID" value="NZ_PYGK01000008.1"/>
</dbReference>
<evidence type="ECO:0000313" key="2">
    <source>
        <dbReference type="Proteomes" id="UP000240978"/>
    </source>
</evidence>
<dbReference type="Proteomes" id="UP000240978">
    <property type="component" value="Unassembled WGS sequence"/>
</dbReference>